<dbReference type="AlphaFoldDB" id="A0A444MMR2"/>
<keyword evidence="1" id="KW-0472">Membrane</keyword>
<accession>A0A444MMR2</accession>
<dbReference type="OrthoDB" id="1359280at2"/>
<sequence length="124" mass="13507">MKKKQMFRKILAVIVGYLVFAVSSVLLFNLTHHHPHQDAPFNFKLITIAYGVCFSILAGAVVQLIAKQNTLGLNFILACMIFAFAGISMAVSGGSHWTQLFAMFIFAPVSVLGGYLKNKGAVSK</sequence>
<feature type="transmembrane region" description="Helical" evidence="1">
    <location>
        <begin position="97"/>
        <end position="116"/>
    </location>
</feature>
<evidence type="ECO:0000313" key="2">
    <source>
        <dbReference type="EMBL" id="RWY50973.1"/>
    </source>
</evidence>
<evidence type="ECO:0000256" key="1">
    <source>
        <dbReference type="SAM" id="Phobius"/>
    </source>
</evidence>
<gene>
    <name evidence="2" type="ORF">EPL05_12945</name>
</gene>
<keyword evidence="3" id="KW-1185">Reference proteome</keyword>
<dbReference type="RefSeq" id="WP_128534392.1">
    <property type="nucleotide sequence ID" value="NZ_SBIW01000006.1"/>
</dbReference>
<comment type="caution">
    <text evidence="2">The sequence shown here is derived from an EMBL/GenBank/DDBJ whole genome shotgun (WGS) entry which is preliminary data.</text>
</comment>
<dbReference type="Proteomes" id="UP000286701">
    <property type="component" value="Unassembled WGS sequence"/>
</dbReference>
<dbReference type="EMBL" id="SBIW01000006">
    <property type="protein sequence ID" value="RWY50973.1"/>
    <property type="molecule type" value="Genomic_DNA"/>
</dbReference>
<keyword evidence="1" id="KW-0812">Transmembrane</keyword>
<feature type="transmembrane region" description="Helical" evidence="1">
    <location>
        <begin position="73"/>
        <end position="91"/>
    </location>
</feature>
<name>A0A444MMR2_9SPHI</name>
<organism evidence="2 3">
    <name type="scientific">Mucilaginibacter gilvus</name>
    <dbReference type="NCBI Taxonomy" id="2305909"/>
    <lineage>
        <taxon>Bacteria</taxon>
        <taxon>Pseudomonadati</taxon>
        <taxon>Bacteroidota</taxon>
        <taxon>Sphingobacteriia</taxon>
        <taxon>Sphingobacteriales</taxon>
        <taxon>Sphingobacteriaceae</taxon>
        <taxon>Mucilaginibacter</taxon>
    </lineage>
</organism>
<protein>
    <submittedName>
        <fullName evidence="2">Uncharacterized protein</fullName>
    </submittedName>
</protein>
<proteinExistence type="predicted"/>
<evidence type="ECO:0000313" key="3">
    <source>
        <dbReference type="Proteomes" id="UP000286701"/>
    </source>
</evidence>
<keyword evidence="1" id="KW-1133">Transmembrane helix</keyword>
<reference evidence="2 3" key="1">
    <citation type="submission" date="2019-01" db="EMBL/GenBank/DDBJ databases">
        <title>Mucilaginibacter antarcticum sp. nov., isolated from antarctic soil.</title>
        <authorList>
            <person name="Yan Y.-Q."/>
            <person name="Du Z.-J."/>
        </authorList>
    </citation>
    <scope>NUCLEOTIDE SEQUENCE [LARGE SCALE GENOMIC DNA]</scope>
    <source>
        <strain evidence="2 3">F01003</strain>
    </source>
</reference>
<feature type="transmembrane region" description="Helical" evidence="1">
    <location>
        <begin position="43"/>
        <end position="66"/>
    </location>
</feature>